<dbReference type="EMBL" id="HBIH01029483">
    <property type="protein sequence ID" value="CAE0331238.1"/>
    <property type="molecule type" value="Transcribed_RNA"/>
</dbReference>
<feature type="compositionally biased region" description="Basic and acidic residues" evidence="1">
    <location>
        <begin position="218"/>
        <end position="227"/>
    </location>
</feature>
<sequence>MASVQKAIYDAYAQLSSRLSGLIERYVDGLWEKRKAQSQKGKPILPEKEASPEEGSEDSSTWSTPSADGSDLDIMEYIDEQIGLLQNKAVPSQKVAEPLSGKEDSIGELLQEGVDLNLGKAYPDKVRVVCRILKGWDETENDDAAHFNLKASSDLDSSDSDDEAPEQRPVKLRQRFDDYLQSDDEDSGDEPDDVLYEESSRPAFDDVVSSGSSTGSTLRERDGNEQVKKDKFALRVKNKLTLVFVAYSKAEEEAQDKRSDMSLTALCHLMTGQKQF</sequence>
<accession>A0A7S3N0W3</accession>
<evidence type="ECO:0000256" key="1">
    <source>
        <dbReference type="SAM" id="MobiDB-lite"/>
    </source>
</evidence>
<organism evidence="2">
    <name type="scientific">Strombidium inclinatum</name>
    <dbReference type="NCBI Taxonomy" id="197538"/>
    <lineage>
        <taxon>Eukaryota</taxon>
        <taxon>Sar</taxon>
        <taxon>Alveolata</taxon>
        <taxon>Ciliophora</taxon>
        <taxon>Intramacronucleata</taxon>
        <taxon>Spirotrichea</taxon>
        <taxon>Oligotrichia</taxon>
        <taxon>Strombidiidae</taxon>
        <taxon>Strombidium</taxon>
    </lineage>
</organism>
<name>A0A7S3N0W3_9SPIT</name>
<reference evidence="2" key="1">
    <citation type="submission" date="2021-01" db="EMBL/GenBank/DDBJ databases">
        <authorList>
            <person name="Corre E."/>
            <person name="Pelletier E."/>
            <person name="Niang G."/>
            <person name="Scheremetjew M."/>
            <person name="Finn R."/>
            <person name="Kale V."/>
            <person name="Holt S."/>
            <person name="Cochrane G."/>
            <person name="Meng A."/>
            <person name="Brown T."/>
            <person name="Cohen L."/>
        </authorList>
    </citation>
    <scope>NUCLEOTIDE SEQUENCE</scope>
    <source>
        <strain evidence="2">S3</strain>
    </source>
</reference>
<dbReference type="AlphaFoldDB" id="A0A7S3N0W3"/>
<proteinExistence type="predicted"/>
<protein>
    <submittedName>
        <fullName evidence="2">Uncharacterized protein</fullName>
    </submittedName>
</protein>
<feature type="compositionally biased region" description="Low complexity" evidence="1">
    <location>
        <begin position="205"/>
        <end position="217"/>
    </location>
</feature>
<feature type="compositionally biased region" description="Acidic residues" evidence="1">
    <location>
        <begin position="180"/>
        <end position="196"/>
    </location>
</feature>
<gene>
    <name evidence="2" type="ORF">SINC0208_LOCUS11871</name>
</gene>
<evidence type="ECO:0000313" key="2">
    <source>
        <dbReference type="EMBL" id="CAE0331238.1"/>
    </source>
</evidence>
<feature type="region of interest" description="Disordered" evidence="1">
    <location>
        <begin position="151"/>
        <end position="227"/>
    </location>
</feature>
<feature type="compositionally biased region" description="Polar residues" evidence="1">
    <location>
        <begin position="58"/>
        <end position="67"/>
    </location>
</feature>
<feature type="compositionally biased region" description="Basic and acidic residues" evidence="1">
    <location>
        <begin position="165"/>
        <end position="178"/>
    </location>
</feature>
<feature type="region of interest" description="Disordered" evidence="1">
    <location>
        <begin position="34"/>
        <end position="70"/>
    </location>
</feature>